<evidence type="ECO:0000313" key="3">
    <source>
        <dbReference type="RefSeq" id="XP_030979109.1"/>
    </source>
</evidence>
<feature type="non-terminal residue" evidence="3">
    <location>
        <position position="114"/>
    </location>
</feature>
<dbReference type="KEGG" id="pgri:PgNI_08850"/>
<reference evidence="2 3" key="1">
    <citation type="journal article" date="2019" name="Mol. Biol. Evol.">
        <title>Blast fungal genomes show frequent chromosomal changes, gene gains and losses, and effector gene turnover.</title>
        <authorList>
            <person name="Gomez Luciano L.B."/>
            <person name="Jason Tsai I."/>
            <person name="Chuma I."/>
            <person name="Tosa Y."/>
            <person name="Chen Y.H."/>
            <person name="Li J.Y."/>
            <person name="Li M.Y."/>
            <person name="Jade Lu M.Y."/>
            <person name="Nakayashiki H."/>
            <person name="Li W.H."/>
        </authorList>
    </citation>
    <scope>NUCLEOTIDE SEQUENCE [LARGE SCALE GENOMIC DNA]</scope>
    <source>
        <strain evidence="2 3">NI907</strain>
    </source>
</reference>
<keyword evidence="1" id="KW-0812">Transmembrane</keyword>
<sequence length="114" mass="13335">MSLKVQSHNFGFYTPAFPYPLRVAAYSFCFVILLSNCHHETVTNKPIVDESLWLLLVFHLASSISQISSIVSYKWHSFSLDIFPSPFLTQDFSKAFHLPPPNSLFFFFFFFFFF</sequence>
<reference evidence="3" key="2">
    <citation type="submission" date="2019-10" db="EMBL/GenBank/DDBJ databases">
        <authorList>
            <consortium name="NCBI Genome Project"/>
        </authorList>
    </citation>
    <scope>NUCLEOTIDE SEQUENCE</scope>
    <source>
        <strain evidence="3">NI907</strain>
    </source>
</reference>
<feature type="transmembrane region" description="Helical" evidence="1">
    <location>
        <begin position="95"/>
        <end position="113"/>
    </location>
</feature>
<feature type="transmembrane region" description="Helical" evidence="1">
    <location>
        <begin position="20"/>
        <end position="39"/>
    </location>
</feature>
<reference evidence="3" key="3">
    <citation type="submission" date="2025-08" db="UniProtKB">
        <authorList>
            <consortium name="RefSeq"/>
        </authorList>
    </citation>
    <scope>IDENTIFICATION</scope>
    <source>
        <strain evidence="3">NI907</strain>
    </source>
</reference>
<proteinExistence type="predicted"/>
<evidence type="ECO:0000313" key="2">
    <source>
        <dbReference type="Proteomes" id="UP000515153"/>
    </source>
</evidence>
<evidence type="ECO:0000256" key="1">
    <source>
        <dbReference type="SAM" id="Phobius"/>
    </source>
</evidence>
<keyword evidence="1" id="KW-0472">Membrane</keyword>
<protein>
    <submittedName>
        <fullName evidence="3">Uncharacterized protein</fullName>
    </submittedName>
</protein>
<gene>
    <name evidence="3" type="ORF">PgNI_08850</name>
</gene>
<accession>A0A6P8AW69</accession>
<dbReference type="GeneID" id="41963748"/>
<dbReference type="AlphaFoldDB" id="A0A6P8AW69"/>
<dbReference type="Proteomes" id="UP000515153">
    <property type="component" value="Chromosome V"/>
</dbReference>
<keyword evidence="2" id="KW-1185">Reference proteome</keyword>
<dbReference type="RefSeq" id="XP_030979109.1">
    <property type="nucleotide sequence ID" value="XM_031128840.1"/>
</dbReference>
<feature type="transmembrane region" description="Helical" evidence="1">
    <location>
        <begin position="51"/>
        <end position="75"/>
    </location>
</feature>
<keyword evidence="1" id="KW-1133">Transmembrane helix</keyword>
<name>A0A6P8AW69_PYRGI</name>
<organism evidence="2 3">
    <name type="scientific">Pyricularia grisea</name>
    <name type="common">Crabgrass-specific blast fungus</name>
    <name type="synonym">Magnaporthe grisea</name>
    <dbReference type="NCBI Taxonomy" id="148305"/>
    <lineage>
        <taxon>Eukaryota</taxon>
        <taxon>Fungi</taxon>
        <taxon>Dikarya</taxon>
        <taxon>Ascomycota</taxon>
        <taxon>Pezizomycotina</taxon>
        <taxon>Sordariomycetes</taxon>
        <taxon>Sordariomycetidae</taxon>
        <taxon>Magnaporthales</taxon>
        <taxon>Pyriculariaceae</taxon>
        <taxon>Pyricularia</taxon>
    </lineage>
</organism>